<dbReference type="AlphaFoldDB" id="A0A172T2W9"/>
<dbReference type="OrthoDB" id="9778896at2"/>
<evidence type="ECO:0000256" key="3">
    <source>
        <dbReference type="ARBA" id="ARBA00022840"/>
    </source>
</evidence>
<feature type="domain" description="Cobalamin adenosyltransferase-like" evidence="5">
    <location>
        <begin position="3"/>
        <end position="161"/>
    </location>
</feature>
<keyword evidence="1 4" id="KW-0808">Transferase</keyword>
<evidence type="ECO:0000256" key="1">
    <source>
        <dbReference type="ARBA" id="ARBA00022679"/>
    </source>
</evidence>
<accession>A0A172T2W9</accession>
<evidence type="ECO:0000313" key="7">
    <source>
        <dbReference type="Proteomes" id="UP000077096"/>
    </source>
</evidence>
<keyword evidence="4" id="KW-0169">Cobalamin biosynthesis</keyword>
<name>A0A172T2W9_FERPE</name>
<dbReference type="EMBL" id="CP011393">
    <property type="protein sequence ID" value="ANE41358.1"/>
    <property type="molecule type" value="Genomic_DNA"/>
</dbReference>
<comment type="catalytic activity">
    <reaction evidence="4">
        <text>2 cob(II)alamin + reduced [electron-transfer flavoprotein] + 2 ATP = 2 adenosylcob(III)alamin + 2 triphosphate + oxidized [electron-transfer flavoprotein] + 3 H(+)</text>
        <dbReference type="Rhea" id="RHEA:28671"/>
        <dbReference type="Rhea" id="RHEA-COMP:10685"/>
        <dbReference type="Rhea" id="RHEA-COMP:10686"/>
        <dbReference type="ChEBI" id="CHEBI:15378"/>
        <dbReference type="ChEBI" id="CHEBI:16304"/>
        <dbReference type="ChEBI" id="CHEBI:18036"/>
        <dbReference type="ChEBI" id="CHEBI:18408"/>
        <dbReference type="ChEBI" id="CHEBI:30616"/>
        <dbReference type="ChEBI" id="CHEBI:57692"/>
        <dbReference type="ChEBI" id="CHEBI:58307"/>
        <dbReference type="EC" id="2.5.1.17"/>
    </reaction>
</comment>
<proteinExistence type="inferred from homology"/>
<organism evidence="6 7">
    <name type="scientific">Fervidobacterium pennivorans</name>
    <dbReference type="NCBI Taxonomy" id="93466"/>
    <lineage>
        <taxon>Bacteria</taxon>
        <taxon>Thermotogati</taxon>
        <taxon>Thermotogota</taxon>
        <taxon>Thermotogae</taxon>
        <taxon>Thermotogales</taxon>
        <taxon>Fervidobacteriaceae</taxon>
        <taxon>Fervidobacterium</taxon>
    </lineage>
</organism>
<dbReference type="InterPro" id="IPR036451">
    <property type="entry name" value="CblAdoTrfase-like_sf"/>
</dbReference>
<dbReference type="Proteomes" id="UP000077096">
    <property type="component" value="Chromosome"/>
</dbReference>
<dbReference type="EC" id="2.5.1.17" evidence="4"/>
<comment type="similarity">
    <text evidence="4">Belongs to the Cob(I)alamin adenosyltransferase family.</text>
</comment>
<dbReference type="Pfam" id="PF01923">
    <property type="entry name" value="Cob_adeno_trans"/>
    <property type="match status" value="1"/>
</dbReference>
<keyword evidence="3 4" id="KW-0067">ATP-binding</keyword>
<dbReference type="GO" id="GO:0005524">
    <property type="term" value="F:ATP binding"/>
    <property type="evidence" value="ECO:0007669"/>
    <property type="project" value="UniProtKB-UniRule"/>
</dbReference>
<protein>
    <recommendedName>
        <fullName evidence="4">Corrinoid adenosyltransferase</fullName>
        <ecNumber evidence="4">2.5.1.17</ecNumber>
    </recommendedName>
    <alternativeName>
        <fullName evidence="4">Cob(II)alamin adenosyltransferase</fullName>
    </alternativeName>
    <alternativeName>
        <fullName evidence="4">Cob(II)yrinic acid a,c-diamide adenosyltransferase</fullName>
    </alternativeName>
    <alternativeName>
        <fullName evidence="4">Cobinamide/cobalamin adenosyltransferase</fullName>
    </alternativeName>
</protein>
<gene>
    <name evidence="6" type="ORF">JM64_04730</name>
</gene>
<dbReference type="GO" id="GO:0009236">
    <property type="term" value="P:cobalamin biosynthetic process"/>
    <property type="evidence" value="ECO:0007669"/>
    <property type="project" value="UniProtKB-UniRule"/>
</dbReference>
<evidence type="ECO:0000259" key="5">
    <source>
        <dbReference type="Pfam" id="PF01923"/>
    </source>
</evidence>
<evidence type="ECO:0000256" key="2">
    <source>
        <dbReference type="ARBA" id="ARBA00022741"/>
    </source>
</evidence>
<dbReference type="InterPro" id="IPR016030">
    <property type="entry name" value="CblAdoTrfase-like"/>
</dbReference>
<dbReference type="SUPFAM" id="SSF89028">
    <property type="entry name" value="Cobalamin adenosyltransferase-like"/>
    <property type="match status" value="1"/>
</dbReference>
<evidence type="ECO:0000313" key="6">
    <source>
        <dbReference type="EMBL" id="ANE41358.1"/>
    </source>
</evidence>
<dbReference type="UniPathway" id="UPA00148">
    <property type="reaction ID" value="UER00233"/>
</dbReference>
<dbReference type="OMA" id="HQACTVV"/>
<evidence type="ECO:0000256" key="4">
    <source>
        <dbReference type="RuleBase" id="RU366026"/>
    </source>
</evidence>
<dbReference type="PANTHER" id="PTHR12213">
    <property type="entry name" value="CORRINOID ADENOSYLTRANSFERASE"/>
    <property type="match status" value="1"/>
</dbReference>
<keyword evidence="2 4" id="KW-0547">Nucleotide-binding</keyword>
<comment type="pathway">
    <text evidence="4">Cofactor biosynthesis; adenosylcobalamin biosynthesis; adenosylcobalamin from cob(II)yrinate a,c-diamide: step 2/7.</text>
</comment>
<comment type="catalytic activity">
    <reaction evidence="4">
        <text>2 cob(II)yrinate a,c diamide + reduced [electron-transfer flavoprotein] + 2 ATP = 2 adenosylcob(III)yrinate a,c-diamide + 2 triphosphate + oxidized [electron-transfer flavoprotein] + 3 H(+)</text>
        <dbReference type="Rhea" id="RHEA:11528"/>
        <dbReference type="Rhea" id="RHEA-COMP:10685"/>
        <dbReference type="Rhea" id="RHEA-COMP:10686"/>
        <dbReference type="ChEBI" id="CHEBI:15378"/>
        <dbReference type="ChEBI" id="CHEBI:18036"/>
        <dbReference type="ChEBI" id="CHEBI:30616"/>
        <dbReference type="ChEBI" id="CHEBI:57692"/>
        <dbReference type="ChEBI" id="CHEBI:58307"/>
        <dbReference type="ChEBI" id="CHEBI:58503"/>
        <dbReference type="ChEBI" id="CHEBI:58537"/>
        <dbReference type="EC" id="2.5.1.17"/>
    </reaction>
</comment>
<dbReference type="InterPro" id="IPR029499">
    <property type="entry name" value="PduO-typ"/>
</dbReference>
<dbReference type="Gene3D" id="1.20.1200.10">
    <property type="entry name" value="Cobalamin adenosyltransferase-like"/>
    <property type="match status" value="1"/>
</dbReference>
<sequence>MSITTKTGDMGETSLANGERISKAHLRVESYGTVDELNSFLGLVKHFLPDYEREIVEQVQRDLFRLAAELAKGEKFVRLINDEDVETLTKYVHTYEETVKLDSFVLPGETIPSAYLDVCRTIARRAERLVVRLSEQEQVRPEIIKYLNRLSDLLYIMARFVEGKHLTKIRGSEL</sequence>
<dbReference type="KEGG" id="fng:JM64_04730"/>
<reference evidence="6 7" key="1">
    <citation type="submission" date="2014-08" db="EMBL/GenBank/DDBJ databases">
        <title>Fervidobacterium pennivorans DYC genome.</title>
        <authorList>
            <person name="Wushke S."/>
        </authorList>
    </citation>
    <scope>NUCLEOTIDE SEQUENCE [LARGE SCALE GENOMIC DNA]</scope>
    <source>
        <strain evidence="6 7">DYC</strain>
    </source>
</reference>
<dbReference type="PATRIC" id="fig|93466.3.peg.1007"/>
<dbReference type="NCBIfam" id="TIGR00636">
    <property type="entry name" value="PduO_Nterm"/>
    <property type="match status" value="1"/>
</dbReference>
<dbReference type="GO" id="GO:0008817">
    <property type="term" value="F:corrinoid adenosyltransferase activity"/>
    <property type="evidence" value="ECO:0007669"/>
    <property type="project" value="UniProtKB-UniRule"/>
</dbReference>
<dbReference type="PANTHER" id="PTHR12213:SF0">
    <property type="entry name" value="CORRINOID ADENOSYLTRANSFERASE MMAB"/>
    <property type="match status" value="1"/>
</dbReference>